<accession>A0A2V1D789</accession>
<dbReference type="InterPro" id="IPR010730">
    <property type="entry name" value="HET"/>
</dbReference>
<evidence type="ECO:0000259" key="1">
    <source>
        <dbReference type="Pfam" id="PF06985"/>
    </source>
</evidence>
<dbReference type="Proteomes" id="UP000244855">
    <property type="component" value="Unassembled WGS sequence"/>
</dbReference>
<organism evidence="2 3">
    <name type="scientific">Periconia macrospinosa</name>
    <dbReference type="NCBI Taxonomy" id="97972"/>
    <lineage>
        <taxon>Eukaryota</taxon>
        <taxon>Fungi</taxon>
        <taxon>Dikarya</taxon>
        <taxon>Ascomycota</taxon>
        <taxon>Pezizomycotina</taxon>
        <taxon>Dothideomycetes</taxon>
        <taxon>Pleosporomycetidae</taxon>
        <taxon>Pleosporales</taxon>
        <taxon>Massarineae</taxon>
        <taxon>Periconiaceae</taxon>
        <taxon>Periconia</taxon>
    </lineage>
</organism>
<dbReference type="PANTHER" id="PTHR33112:SF1">
    <property type="entry name" value="HETEROKARYON INCOMPATIBILITY DOMAIN-CONTAINING PROTEIN"/>
    <property type="match status" value="1"/>
</dbReference>
<proteinExistence type="predicted"/>
<feature type="domain" description="Heterokaryon incompatibility" evidence="1">
    <location>
        <begin position="44"/>
        <end position="178"/>
    </location>
</feature>
<dbReference type="Pfam" id="PF06985">
    <property type="entry name" value="HET"/>
    <property type="match status" value="1"/>
</dbReference>
<sequence length="204" mass="23066">MKNWITFCQKHHTQLCSQKARVSALTVIDCEICQVVELPSASPYLTLSYVWGSAQAFEGIDDECIQDVPRVINDAFHAVRSLGFRYLWIDRYCIPQGDAQEKQRLIQNMGAIYKSSALTLIAAAGDGPHYGLPGIRPGLRRARPTISIGPWALIPQETGFVSEINESKWNSRGWTYQEAILSHRKLVFTNSQTYFQCQAMHCLE</sequence>
<dbReference type="OrthoDB" id="5428863at2759"/>
<keyword evidence="3" id="KW-1185">Reference proteome</keyword>
<name>A0A2V1D789_9PLEO</name>
<gene>
    <name evidence="2" type="ORF">DM02DRAFT_542378</name>
</gene>
<dbReference type="STRING" id="97972.A0A2V1D789"/>
<dbReference type="AlphaFoldDB" id="A0A2V1D789"/>
<evidence type="ECO:0000313" key="2">
    <source>
        <dbReference type="EMBL" id="PVH93009.1"/>
    </source>
</evidence>
<reference evidence="2 3" key="1">
    <citation type="journal article" date="2018" name="Sci. Rep.">
        <title>Comparative genomics provides insights into the lifestyle and reveals functional heterogeneity of dark septate endophytic fungi.</title>
        <authorList>
            <person name="Knapp D.G."/>
            <person name="Nemeth J.B."/>
            <person name="Barry K."/>
            <person name="Hainaut M."/>
            <person name="Henrissat B."/>
            <person name="Johnson J."/>
            <person name="Kuo A."/>
            <person name="Lim J.H.P."/>
            <person name="Lipzen A."/>
            <person name="Nolan M."/>
            <person name="Ohm R.A."/>
            <person name="Tamas L."/>
            <person name="Grigoriev I.V."/>
            <person name="Spatafora J.W."/>
            <person name="Nagy L.G."/>
            <person name="Kovacs G.M."/>
        </authorList>
    </citation>
    <scope>NUCLEOTIDE SEQUENCE [LARGE SCALE GENOMIC DNA]</scope>
    <source>
        <strain evidence="2 3">DSE2036</strain>
    </source>
</reference>
<dbReference type="EMBL" id="KZ805624">
    <property type="protein sequence ID" value="PVH93009.1"/>
    <property type="molecule type" value="Genomic_DNA"/>
</dbReference>
<evidence type="ECO:0000313" key="3">
    <source>
        <dbReference type="Proteomes" id="UP000244855"/>
    </source>
</evidence>
<protein>
    <submittedName>
        <fullName evidence="2">HET-domain-containing protein</fullName>
    </submittedName>
</protein>
<dbReference type="PANTHER" id="PTHR33112">
    <property type="entry name" value="DOMAIN PROTEIN, PUTATIVE-RELATED"/>
    <property type="match status" value="1"/>
</dbReference>
<feature type="non-terminal residue" evidence="2">
    <location>
        <position position="204"/>
    </location>
</feature>